<keyword evidence="5" id="KW-0472">Membrane</keyword>
<reference evidence="7 8" key="1">
    <citation type="submission" date="2022-01" db="EMBL/GenBank/DDBJ databases">
        <title>A chromosomal length assembly of Cordylochernes scorpioides.</title>
        <authorList>
            <person name="Zeh D."/>
            <person name="Zeh J."/>
        </authorList>
    </citation>
    <scope>NUCLEOTIDE SEQUENCE [LARGE SCALE GENOMIC DNA]</scope>
    <source>
        <strain evidence="7">IN4F17</strain>
        <tissue evidence="7">Whole Body</tissue>
    </source>
</reference>
<evidence type="ECO:0000313" key="7">
    <source>
        <dbReference type="EMBL" id="UYV72448.1"/>
    </source>
</evidence>
<keyword evidence="8" id="KW-1185">Reference proteome</keyword>
<organism evidence="7 8">
    <name type="scientific">Cordylochernes scorpioides</name>
    <dbReference type="NCBI Taxonomy" id="51811"/>
    <lineage>
        <taxon>Eukaryota</taxon>
        <taxon>Metazoa</taxon>
        <taxon>Ecdysozoa</taxon>
        <taxon>Arthropoda</taxon>
        <taxon>Chelicerata</taxon>
        <taxon>Arachnida</taxon>
        <taxon>Pseudoscorpiones</taxon>
        <taxon>Cheliferoidea</taxon>
        <taxon>Chernetidae</taxon>
        <taxon>Cordylochernes</taxon>
    </lineage>
</organism>
<evidence type="ECO:0000313" key="8">
    <source>
        <dbReference type="Proteomes" id="UP001235939"/>
    </source>
</evidence>
<evidence type="ECO:0000256" key="1">
    <source>
        <dbReference type="ARBA" id="ARBA00008920"/>
    </source>
</evidence>
<protein>
    <recommendedName>
        <fullName evidence="3">tRNA selenocysteine-associated protein 1</fullName>
    </recommendedName>
</protein>
<dbReference type="PANTHER" id="PTHR37457">
    <property type="entry name" value="TRNA SELENOCYSTEINE 1-ASSOCIATED PROTEIN 1-RELATED"/>
    <property type="match status" value="1"/>
</dbReference>
<dbReference type="InterPro" id="IPR035979">
    <property type="entry name" value="RBD_domain_sf"/>
</dbReference>
<dbReference type="InterPro" id="IPR012677">
    <property type="entry name" value="Nucleotide-bd_a/b_plait_sf"/>
</dbReference>
<proteinExistence type="inferred from homology"/>
<evidence type="ECO:0000256" key="4">
    <source>
        <dbReference type="PROSITE-ProRule" id="PRU00176"/>
    </source>
</evidence>
<evidence type="ECO:0000259" key="6">
    <source>
        <dbReference type="PROSITE" id="PS50102"/>
    </source>
</evidence>
<feature type="transmembrane region" description="Helical" evidence="5">
    <location>
        <begin position="43"/>
        <end position="63"/>
    </location>
</feature>
<evidence type="ECO:0000256" key="5">
    <source>
        <dbReference type="SAM" id="Phobius"/>
    </source>
</evidence>
<dbReference type="SMART" id="SM00360">
    <property type="entry name" value="RRM"/>
    <property type="match status" value="2"/>
</dbReference>
<dbReference type="Gene3D" id="3.30.70.330">
    <property type="match status" value="2"/>
</dbReference>
<accession>A0ABY6KXN5</accession>
<comment type="similarity">
    <text evidence="1">Belongs to the RRM TRSPAP family.</text>
</comment>
<dbReference type="PROSITE" id="PS50102">
    <property type="entry name" value="RRM"/>
    <property type="match status" value="2"/>
</dbReference>
<dbReference type="Proteomes" id="UP001235939">
    <property type="component" value="Chromosome 09"/>
</dbReference>
<evidence type="ECO:0000256" key="3">
    <source>
        <dbReference type="ARBA" id="ARBA00033477"/>
    </source>
</evidence>
<evidence type="ECO:0000256" key="2">
    <source>
        <dbReference type="ARBA" id="ARBA00022884"/>
    </source>
</evidence>
<dbReference type="EMBL" id="CP092871">
    <property type="protein sequence ID" value="UYV72448.1"/>
    <property type="molecule type" value="Genomic_DNA"/>
</dbReference>
<feature type="domain" description="RRM" evidence="6">
    <location>
        <begin position="147"/>
        <end position="292"/>
    </location>
</feature>
<name>A0ABY6KXN5_9ARAC</name>
<dbReference type="Pfam" id="PF00076">
    <property type="entry name" value="RRM_1"/>
    <property type="match status" value="2"/>
</dbReference>
<gene>
    <name evidence="7" type="ORF">LAZ67_9003187</name>
</gene>
<dbReference type="PANTHER" id="PTHR37457:SF3">
    <property type="entry name" value="TRNA SELENOCYSTEINE-ASSOCIATED PROTEIN 1"/>
    <property type="match status" value="1"/>
</dbReference>
<dbReference type="InterPro" id="IPR040434">
    <property type="entry name" value="TSAP1"/>
</dbReference>
<sequence>MRTARGAWIHGIFVIFAQRDKKRQQQQNFCTSKYSRFFLSKPFVLVGGLIVPLCDILPCFFQLEPFMDETFLKQVFLMMGEHLMNAKVVRNKFSGVSLGYGFLEFGDEQTAQRVLHRCNNKTIPNTSPPKRLKLNHATFGLPQQKEYALFVGELTPDVDDLRLFNVFSAKYSSVKSAKGDKKQQQPVFIIYNPNCTLSLVKEMVGWVSGRTNSMTKISIHLVNIVTLQLTLLLAAILSDTGCVAVVMDDNGISKGYGFVRFTSEADQQNALVEMQHSRRVGSKPIRLSLATPKK</sequence>
<dbReference type="SUPFAM" id="SSF54928">
    <property type="entry name" value="RNA-binding domain, RBD"/>
    <property type="match status" value="2"/>
</dbReference>
<dbReference type="InterPro" id="IPR000504">
    <property type="entry name" value="RRM_dom"/>
</dbReference>
<keyword evidence="5" id="KW-1133">Transmembrane helix</keyword>
<keyword evidence="5" id="KW-0812">Transmembrane</keyword>
<feature type="domain" description="RRM" evidence="6">
    <location>
        <begin position="42"/>
        <end position="139"/>
    </location>
</feature>
<keyword evidence="2 4" id="KW-0694">RNA-binding</keyword>